<dbReference type="EMBL" id="CP021524">
    <property type="protein sequence ID" value="ARW09693.1"/>
    <property type="molecule type" value="Genomic_DNA"/>
</dbReference>
<dbReference type="AlphaFoldDB" id="A0A1Y0V049"/>
<reference evidence="1" key="1">
    <citation type="submission" date="2017-05" db="EMBL/GenBank/DDBJ databases">
        <title>Genome sequence of Acetobacter pasteurianus subsp. ascendens strain SRCM101447.</title>
        <authorList>
            <person name="Cho S.H."/>
        </authorList>
    </citation>
    <scope>NUCLEOTIDE SEQUENCE [LARGE SCALE GENOMIC DNA]</scope>
    <source>
        <strain evidence="1">SRCM101447</strain>
    </source>
</reference>
<sequence>MVERPGTGAAAFPICGPAIGQPPTLPQPFRSIALPPPLSAVHVTHRLEEDLPLRFLRALVPVVSACVPVGMCLFALQHAPLPARQPERTTHILNMVEHDGATQTAQALSRQKGWADVQHAVTSGQPDAARLVPALLPAADSRTTRTLYKTLQAALPKHPAIVLAATKQGAPIQADLQAVCSPIGMSHIWRQQARQAVAHVHDVHLSDRAQRCLNRLDG</sequence>
<accession>A0A1Y0V049</accession>
<dbReference type="STRING" id="481146.A4S02_01050"/>
<evidence type="ECO:0000313" key="1">
    <source>
        <dbReference type="EMBL" id="ARW09693.1"/>
    </source>
</evidence>
<dbReference type="Proteomes" id="UP000195633">
    <property type="component" value="Chromosome"/>
</dbReference>
<dbReference type="RefSeq" id="WP_204251345.1">
    <property type="nucleotide sequence ID" value="NZ_CP021524.1"/>
</dbReference>
<gene>
    <name evidence="1" type="ORF">S101447_00590</name>
</gene>
<organism evidence="1">
    <name type="scientific">Acetobacter ascendens</name>
    <dbReference type="NCBI Taxonomy" id="481146"/>
    <lineage>
        <taxon>Bacteria</taxon>
        <taxon>Pseudomonadati</taxon>
        <taxon>Pseudomonadota</taxon>
        <taxon>Alphaproteobacteria</taxon>
        <taxon>Acetobacterales</taxon>
        <taxon>Acetobacteraceae</taxon>
        <taxon>Acetobacter</taxon>
    </lineage>
</organism>
<protein>
    <submittedName>
        <fullName evidence="1">Uncharacterized protein</fullName>
    </submittedName>
</protein>
<proteinExistence type="predicted"/>
<name>A0A1Y0V049_9PROT</name>